<gene>
    <name evidence="2" type="ORF">METZ01_LOCUS161323</name>
</gene>
<protein>
    <recommendedName>
        <fullName evidence="1">VOC domain-containing protein</fullName>
    </recommendedName>
</protein>
<dbReference type="PROSITE" id="PS51819">
    <property type="entry name" value="VOC"/>
    <property type="match status" value="1"/>
</dbReference>
<dbReference type="InterPro" id="IPR050383">
    <property type="entry name" value="GlyoxalaseI/FosfomycinResist"/>
</dbReference>
<name>A0A382B460_9ZZZZ</name>
<dbReference type="SUPFAM" id="SSF54593">
    <property type="entry name" value="Glyoxalase/Bleomycin resistance protein/Dihydroxybiphenyl dioxygenase"/>
    <property type="match status" value="1"/>
</dbReference>
<dbReference type="InterPro" id="IPR037523">
    <property type="entry name" value="VOC_core"/>
</dbReference>
<dbReference type="AlphaFoldDB" id="A0A382B460"/>
<dbReference type="EMBL" id="UINC01028091">
    <property type="protein sequence ID" value="SVB08469.1"/>
    <property type="molecule type" value="Genomic_DNA"/>
</dbReference>
<dbReference type="Gene3D" id="3.10.180.10">
    <property type="entry name" value="2,3-Dihydroxybiphenyl 1,2-Dioxygenase, domain 1"/>
    <property type="match status" value="1"/>
</dbReference>
<proteinExistence type="predicted"/>
<dbReference type="PANTHER" id="PTHR21366:SF14">
    <property type="entry name" value="GLYOXALASE DOMAIN-CONTAINING PROTEIN 5"/>
    <property type="match status" value="1"/>
</dbReference>
<sequence length="178" mass="19784">MSLIKNLGHVGIICDDFMKMRDFYTRVMGMTVTDEDPDRGSCFLSADPENEHHELALGQARGADHPDGARPATQNVGQISYIVPELASLRELNRRFKAEGIEILRTVTHGISCSIYFHDPENNVGEVYYKTGFIVKQGFSRAIDLETQTDQEIIDFSKSFEAIEGPFQGAKLPVGASD</sequence>
<evidence type="ECO:0000313" key="2">
    <source>
        <dbReference type="EMBL" id="SVB08469.1"/>
    </source>
</evidence>
<dbReference type="InterPro" id="IPR004360">
    <property type="entry name" value="Glyas_Fos-R_dOase_dom"/>
</dbReference>
<dbReference type="InterPro" id="IPR029068">
    <property type="entry name" value="Glyas_Bleomycin-R_OHBP_Dase"/>
</dbReference>
<dbReference type="Pfam" id="PF00903">
    <property type="entry name" value="Glyoxalase"/>
    <property type="match status" value="1"/>
</dbReference>
<organism evidence="2">
    <name type="scientific">marine metagenome</name>
    <dbReference type="NCBI Taxonomy" id="408172"/>
    <lineage>
        <taxon>unclassified sequences</taxon>
        <taxon>metagenomes</taxon>
        <taxon>ecological metagenomes</taxon>
    </lineage>
</organism>
<dbReference type="PANTHER" id="PTHR21366">
    <property type="entry name" value="GLYOXALASE FAMILY PROTEIN"/>
    <property type="match status" value="1"/>
</dbReference>
<reference evidence="2" key="1">
    <citation type="submission" date="2018-05" db="EMBL/GenBank/DDBJ databases">
        <authorList>
            <person name="Lanie J.A."/>
            <person name="Ng W.-L."/>
            <person name="Kazmierczak K.M."/>
            <person name="Andrzejewski T.M."/>
            <person name="Davidsen T.M."/>
            <person name="Wayne K.J."/>
            <person name="Tettelin H."/>
            <person name="Glass J.I."/>
            <person name="Rusch D."/>
            <person name="Podicherti R."/>
            <person name="Tsui H.-C.T."/>
            <person name="Winkler M.E."/>
        </authorList>
    </citation>
    <scope>NUCLEOTIDE SEQUENCE</scope>
</reference>
<accession>A0A382B460</accession>
<feature type="domain" description="VOC" evidence="1">
    <location>
        <begin position="6"/>
        <end position="130"/>
    </location>
</feature>
<evidence type="ECO:0000259" key="1">
    <source>
        <dbReference type="PROSITE" id="PS51819"/>
    </source>
</evidence>